<keyword evidence="5" id="KW-1185">Reference proteome</keyword>
<dbReference type="Gene3D" id="2.60.40.1820">
    <property type="match status" value="1"/>
</dbReference>
<evidence type="ECO:0000313" key="5">
    <source>
        <dbReference type="Proteomes" id="UP000077202"/>
    </source>
</evidence>
<dbReference type="InterPro" id="IPR045043">
    <property type="entry name" value="Lea14-like"/>
</dbReference>
<dbReference type="Proteomes" id="UP000077202">
    <property type="component" value="Unassembled WGS sequence"/>
</dbReference>
<dbReference type="EMBL" id="LVLJ01002446">
    <property type="protein sequence ID" value="OAE24960.1"/>
    <property type="molecule type" value="Genomic_DNA"/>
</dbReference>
<evidence type="ECO:0000313" key="4">
    <source>
        <dbReference type="EMBL" id="OAE24960.1"/>
    </source>
</evidence>
<evidence type="ECO:0000259" key="2">
    <source>
        <dbReference type="SMART" id="SM00769"/>
    </source>
</evidence>
<proteinExistence type="inferred from homology"/>
<sequence>MSSLIQKAKEMAVDKLSQVPKPSCELSDLDFKDVSRKNVTMAGIVSITNPYDHDLPVVTITYKIFSNNREIGSGQLTDPGDIKALDKTNIELPTVVPYDFLWNLMKDVGADWDIDYKFEVGVQFKLPIVGKFTLPLETSGTMKLPTLSDMF</sequence>
<dbReference type="GO" id="GO:0005829">
    <property type="term" value="C:cytosol"/>
    <property type="evidence" value="ECO:0007669"/>
    <property type="project" value="TreeGrafter"/>
</dbReference>
<protein>
    <recommendedName>
        <fullName evidence="2">Water stress and hypersensitive response domain-containing protein</fullName>
    </recommendedName>
</protein>
<dbReference type="SUPFAM" id="SSF117070">
    <property type="entry name" value="LEA14-like"/>
    <property type="match status" value="1"/>
</dbReference>
<dbReference type="Pfam" id="PF03168">
    <property type="entry name" value="LEA_2"/>
    <property type="match status" value="1"/>
</dbReference>
<organism evidence="4 5">
    <name type="scientific">Marchantia polymorpha subsp. ruderalis</name>
    <dbReference type="NCBI Taxonomy" id="1480154"/>
    <lineage>
        <taxon>Eukaryota</taxon>
        <taxon>Viridiplantae</taxon>
        <taxon>Streptophyta</taxon>
        <taxon>Embryophyta</taxon>
        <taxon>Marchantiophyta</taxon>
        <taxon>Marchantiopsida</taxon>
        <taxon>Marchantiidae</taxon>
        <taxon>Marchantiales</taxon>
        <taxon>Marchantiaceae</taxon>
        <taxon>Marchantia</taxon>
    </lineage>
</organism>
<reference evidence="4 5" key="1">
    <citation type="submission" date="2016-03" db="EMBL/GenBank/DDBJ databases">
        <title>Mechanisms controlling the formation of the plant cell surface in tip-growing cells are functionally conserved among land plants.</title>
        <authorList>
            <person name="Honkanen S."/>
            <person name="Jones V.A."/>
            <person name="Morieri G."/>
            <person name="Champion C."/>
            <person name="Hetherington A.J."/>
            <person name="Kelly S."/>
            <person name="Saint-Marcoux D."/>
            <person name="Proust H."/>
            <person name="Prescott H."/>
            <person name="Dolan L."/>
        </authorList>
    </citation>
    <scope>NUCLEOTIDE SEQUENCE [LARGE SCALE GENOMIC DNA]</scope>
    <source>
        <strain evidence="5">cv. Tak-1 and cv. Tak-2</strain>
        <tissue evidence="4">Whole gametophyte</tissue>
    </source>
</reference>
<dbReference type="PANTHER" id="PTHR31459">
    <property type="match status" value="1"/>
</dbReference>
<feature type="domain" description="Water stress and hypersensitive response" evidence="2">
    <location>
        <begin position="24"/>
        <end position="141"/>
    </location>
</feature>
<dbReference type="InterPro" id="IPR004864">
    <property type="entry name" value="LEA_2"/>
</dbReference>
<evidence type="ECO:0000313" key="3">
    <source>
        <dbReference type="EMBL" id="BBM99708.1"/>
    </source>
</evidence>
<dbReference type="GO" id="GO:0009269">
    <property type="term" value="P:response to desiccation"/>
    <property type="evidence" value="ECO:0007669"/>
    <property type="project" value="InterPro"/>
</dbReference>
<evidence type="ECO:0000256" key="1">
    <source>
        <dbReference type="ARBA" id="ARBA00005960"/>
    </source>
</evidence>
<dbReference type="InterPro" id="IPR013990">
    <property type="entry name" value="WHy-dom"/>
</dbReference>
<gene>
    <name evidence="4" type="ORF">AXG93_3545s1260</name>
    <name evidence="3" type="ORF">Mp_1g23200</name>
</gene>
<comment type="similarity">
    <text evidence="1">Belongs to the LEA type 2 family.</text>
</comment>
<dbReference type="PANTHER" id="PTHR31459:SF19">
    <property type="entry name" value="DESICCATION-RELATED PROTEIN LEA14-RELATED"/>
    <property type="match status" value="1"/>
</dbReference>
<dbReference type="Proteomes" id="UP001162541">
    <property type="component" value="Chromosome 1"/>
</dbReference>
<reference evidence="3" key="2">
    <citation type="journal article" date="2019" name="Curr. Biol.">
        <title>Chromatin organization in early land plants reveals an ancestral association between H3K27me3, transposons, and constitutive heterochromatin.</title>
        <authorList>
            <person name="Montgomery S.A."/>
            <person name="Tanizawa Y."/>
            <person name="Galik B."/>
            <person name="Wang N."/>
            <person name="Ito T."/>
            <person name="Mochizuki T."/>
            <person name="Akimcheva S."/>
            <person name="Bowman J."/>
            <person name="Cognat V."/>
            <person name="Drouard L."/>
            <person name="Ekker H."/>
            <person name="Houng S."/>
            <person name="Kohchi T."/>
            <person name="Lin S."/>
            <person name="Liu L.D."/>
            <person name="Nakamura Y."/>
            <person name="Valeeva L.R."/>
            <person name="Shakirov E.V."/>
            <person name="Shippen D.E."/>
            <person name="Wei W."/>
            <person name="Yagura M."/>
            <person name="Yamaoka S."/>
            <person name="Yamato K.T."/>
            <person name="Liu C."/>
            <person name="Berger F."/>
        </authorList>
    </citation>
    <scope>NUCLEOTIDE SEQUENCE [LARGE SCALE GENOMIC DNA]</scope>
    <source>
        <strain evidence="3">Tak-1</strain>
    </source>
</reference>
<dbReference type="SMART" id="SM00769">
    <property type="entry name" value="WHy"/>
    <property type="match status" value="1"/>
</dbReference>
<evidence type="ECO:0000313" key="6">
    <source>
        <dbReference type="Proteomes" id="UP001162541"/>
    </source>
</evidence>
<reference evidence="6" key="3">
    <citation type="journal article" date="2020" name="Curr. Biol.">
        <title>Chromatin organization in early land plants reveals an ancestral association between H3K27me3, transposons, and constitutive heterochromatin.</title>
        <authorList>
            <person name="Montgomery S.A."/>
            <person name="Tanizawa Y."/>
            <person name="Galik B."/>
            <person name="Wang N."/>
            <person name="Ito T."/>
            <person name="Mochizuki T."/>
            <person name="Akimcheva S."/>
            <person name="Bowman J.L."/>
            <person name="Cognat V."/>
            <person name="Marechal-Drouard L."/>
            <person name="Ekker H."/>
            <person name="Hong S.F."/>
            <person name="Kohchi T."/>
            <person name="Lin S.S."/>
            <person name="Liu L.D."/>
            <person name="Nakamura Y."/>
            <person name="Valeeva L.R."/>
            <person name="Shakirov E.V."/>
            <person name="Shippen D.E."/>
            <person name="Wei W.L."/>
            <person name="Yagura M."/>
            <person name="Yamaoka S."/>
            <person name="Yamato K.T."/>
            <person name="Liu C."/>
            <person name="Berger F."/>
        </authorList>
    </citation>
    <scope>NUCLEOTIDE SEQUENCE [LARGE SCALE GENOMIC DNA]</scope>
    <source>
        <strain evidence="6">Tak-1</strain>
    </source>
</reference>
<name>A0A176VVY2_MARPO</name>
<accession>A0A176VVY2</accession>
<dbReference type="AlphaFoldDB" id="A0A176VVY2"/>
<dbReference type="EMBL" id="AP019866">
    <property type="protein sequence ID" value="BBM99708.1"/>
    <property type="molecule type" value="Genomic_DNA"/>
</dbReference>